<dbReference type="Proteomes" id="UP001497392">
    <property type="component" value="Unassembled WGS sequence"/>
</dbReference>
<reference evidence="1 2" key="1">
    <citation type="submission" date="2024-06" db="EMBL/GenBank/DDBJ databases">
        <authorList>
            <person name="Kraege A."/>
            <person name="Thomma B."/>
        </authorList>
    </citation>
    <scope>NUCLEOTIDE SEQUENCE [LARGE SCALE GENOMIC DNA]</scope>
</reference>
<dbReference type="InterPro" id="IPR027471">
    <property type="entry name" value="YbeD-like_sf"/>
</dbReference>
<sequence length="164" mass="18241">MLNRSLTELPEELQGLRISKDGQDLIDSKTGAIVNAFGATRFDVAVHAIRGDFDPPKSVDNSERSSSLLIGALKQFPMEYMFNLVYRLNQTEDQQAARQSISADVRRKLERVCGCTVPEEACTMADRMNGKYVSVKAVASVQHADIIAKAYDELGQDPRVIMKF</sequence>
<dbReference type="Gene3D" id="3.30.70.260">
    <property type="match status" value="1"/>
</dbReference>
<keyword evidence="2" id="KW-1185">Reference proteome</keyword>
<protein>
    <submittedName>
        <fullName evidence="1">G1830 protein</fullName>
    </submittedName>
</protein>
<dbReference type="Pfam" id="PF04359">
    <property type="entry name" value="DUF493"/>
    <property type="match status" value="1"/>
</dbReference>
<dbReference type="EMBL" id="CAXHTA020000002">
    <property type="protein sequence ID" value="CAL5219903.1"/>
    <property type="molecule type" value="Genomic_DNA"/>
</dbReference>
<proteinExistence type="predicted"/>
<dbReference type="SUPFAM" id="SSF117991">
    <property type="entry name" value="YbeD/HP0495-like"/>
    <property type="match status" value="1"/>
</dbReference>
<evidence type="ECO:0000313" key="2">
    <source>
        <dbReference type="Proteomes" id="UP001497392"/>
    </source>
</evidence>
<name>A0ABP1FIX3_9CHLO</name>
<organism evidence="1 2">
    <name type="scientific">Coccomyxa viridis</name>
    <dbReference type="NCBI Taxonomy" id="1274662"/>
    <lineage>
        <taxon>Eukaryota</taxon>
        <taxon>Viridiplantae</taxon>
        <taxon>Chlorophyta</taxon>
        <taxon>core chlorophytes</taxon>
        <taxon>Trebouxiophyceae</taxon>
        <taxon>Trebouxiophyceae incertae sedis</taxon>
        <taxon>Coccomyxaceae</taxon>
        <taxon>Coccomyxa</taxon>
    </lineage>
</organism>
<dbReference type="InterPro" id="IPR007454">
    <property type="entry name" value="UPF0250_YbeD-like"/>
</dbReference>
<comment type="caution">
    <text evidence="1">The sequence shown here is derived from an EMBL/GenBank/DDBJ whole genome shotgun (WGS) entry which is preliminary data.</text>
</comment>
<evidence type="ECO:0000313" key="1">
    <source>
        <dbReference type="EMBL" id="CAL5219903.1"/>
    </source>
</evidence>
<gene>
    <name evidence="1" type="primary">g1830</name>
    <name evidence="1" type="ORF">VP750_LOCUS1562</name>
</gene>
<accession>A0ABP1FIX3</accession>